<dbReference type="PROSITE" id="PS50883">
    <property type="entry name" value="EAL"/>
    <property type="match status" value="1"/>
</dbReference>
<sequence length="405" mass="47334">MDPLDIIEDLTKVKPAFQPIISAVSHIVIGYEVLGRFNFEDNWLSLRGFFQDNDVPDEYKVEVNNHLLKLAIDQMLHSNSQGLLFINRNVKQLLINSGEDFLATLQTYQKNGFSMNRIVLEITEHEFDEDFDVLHHLLMYYKTYGIQIAVDHVGAKSSNIDRIRQLRPHILKIDTNLVRNANPGAFQDVIQTLTVLARRIGAKLSYENIEDNYQLYFAWKNGGHFYQGLHLAKPNFEIPTTHFTSYDVGEKITVFVQREKLSIEKRYAFTDSLEEKLKKVLSKWQGPETADRFIESVSQSFDKESFRLYICNSDGRQVSSNFQKREKLWVFESEHFGSHWAFRPYFLENVMQMKTWNRGILSDVYSDIETTKMIRTFSFPLSGDCYLFIDISNEFVSEADYLLFQ</sequence>
<dbReference type="InterPro" id="IPR035919">
    <property type="entry name" value="EAL_sf"/>
</dbReference>
<organism evidence="2 3">
    <name type="scientific">Planococcus versutus</name>
    <dbReference type="NCBI Taxonomy" id="1302659"/>
    <lineage>
        <taxon>Bacteria</taxon>
        <taxon>Bacillati</taxon>
        <taxon>Bacillota</taxon>
        <taxon>Bacilli</taxon>
        <taxon>Bacillales</taxon>
        <taxon>Caryophanaceae</taxon>
        <taxon>Planococcus</taxon>
    </lineage>
</organism>
<dbReference type="CDD" id="cd01948">
    <property type="entry name" value="EAL"/>
    <property type="match status" value="1"/>
</dbReference>
<dbReference type="InterPro" id="IPR050706">
    <property type="entry name" value="Cyclic-di-GMP_PDE-like"/>
</dbReference>
<dbReference type="KEGG" id="pll:I858_003765"/>
<dbReference type="InterPro" id="IPR001633">
    <property type="entry name" value="EAL_dom"/>
</dbReference>
<dbReference type="InterPro" id="IPR029151">
    <property type="entry name" value="Sensor-like_sf"/>
</dbReference>
<reference evidence="2" key="1">
    <citation type="submission" date="2016-10" db="EMBL/GenBank/DDBJ databases">
        <authorList>
            <person name="See-Too W.S."/>
        </authorList>
    </citation>
    <scope>NUCLEOTIDE SEQUENCE</scope>
    <source>
        <strain evidence="2">L10.15</strain>
    </source>
</reference>
<dbReference type="RefSeq" id="WP_049694788.1">
    <property type="nucleotide sequence ID" value="NZ_CP016540.2"/>
</dbReference>
<dbReference type="SUPFAM" id="SSF103190">
    <property type="entry name" value="Sensory domain-like"/>
    <property type="match status" value="1"/>
</dbReference>
<protein>
    <submittedName>
        <fullName evidence="2">Diguanylate cyclase</fullName>
    </submittedName>
</protein>
<dbReference type="EMBL" id="CP016540">
    <property type="protein sequence ID" value="ANU26147.1"/>
    <property type="molecule type" value="Genomic_DNA"/>
</dbReference>
<dbReference type="InterPro" id="IPR018842">
    <property type="entry name" value="YkuI_C"/>
</dbReference>
<dbReference type="SMART" id="SM00052">
    <property type="entry name" value="EAL"/>
    <property type="match status" value="1"/>
</dbReference>
<dbReference type="Pfam" id="PF00563">
    <property type="entry name" value="EAL"/>
    <property type="match status" value="1"/>
</dbReference>
<dbReference type="Gene3D" id="3.30.450.20">
    <property type="entry name" value="PAS domain"/>
    <property type="match status" value="1"/>
</dbReference>
<dbReference type="PANTHER" id="PTHR33121:SF82">
    <property type="entry name" value="SIGNAL TRANSDUCTION PROTEIN CONTAINING A EAL DOMAIN"/>
    <property type="match status" value="1"/>
</dbReference>
<dbReference type="Gene3D" id="3.20.20.450">
    <property type="entry name" value="EAL domain"/>
    <property type="match status" value="1"/>
</dbReference>
<dbReference type="SUPFAM" id="SSF141868">
    <property type="entry name" value="EAL domain-like"/>
    <property type="match status" value="1"/>
</dbReference>
<dbReference type="OrthoDB" id="1673646at2"/>
<dbReference type="PANTHER" id="PTHR33121">
    <property type="entry name" value="CYCLIC DI-GMP PHOSPHODIESTERASE PDEF"/>
    <property type="match status" value="1"/>
</dbReference>
<dbReference type="GO" id="GO:0071111">
    <property type="term" value="F:cyclic-guanylate-specific phosphodiesterase activity"/>
    <property type="evidence" value="ECO:0007669"/>
    <property type="project" value="InterPro"/>
</dbReference>
<evidence type="ECO:0000313" key="3">
    <source>
        <dbReference type="Proteomes" id="UP000053354"/>
    </source>
</evidence>
<evidence type="ECO:0000313" key="2">
    <source>
        <dbReference type="EMBL" id="ANU26147.1"/>
    </source>
</evidence>
<dbReference type="AlphaFoldDB" id="A0A1B1RYZ8"/>
<name>A0A1B1RYZ8_9BACL</name>
<gene>
    <name evidence="2" type="ORF">I858_003765</name>
</gene>
<dbReference type="STRING" id="1302659.I858_003765"/>
<keyword evidence="3" id="KW-1185">Reference proteome</keyword>
<feature type="domain" description="EAL" evidence="1">
    <location>
        <begin position="1"/>
        <end position="248"/>
    </location>
</feature>
<evidence type="ECO:0000259" key="1">
    <source>
        <dbReference type="PROSITE" id="PS50883"/>
    </source>
</evidence>
<accession>A0A1B1RYZ8</accession>
<proteinExistence type="predicted"/>
<dbReference type="Proteomes" id="UP000053354">
    <property type="component" value="Chromosome"/>
</dbReference>
<dbReference type="Pfam" id="PF10388">
    <property type="entry name" value="YkuI_C"/>
    <property type="match status" value="1"/>
</dbReference>